<comment type="caution">
    <text evidence="8">The sequence shown here is derived from an EMBL/GenBank/DDBJ whole genome shotgun (WGS) entry which is preliminary data.</text>
</comment>
<keyword evidence="9" id="KW-1185">Reference proteome</keyword>
<keyword evidence="4 6" id="KW-0472">Membrane</keyword>
<feature type="transmembrane region" description="Helical" evidence="6">
    <location>
        <begin position="264"/>
        <end position="287"/>
    </location>
</feature>
<evidence type="ECO:0000256" key="2">
    <source>
        <dbReference type="ARBA" id="ARBA00022692"/>
    </source>
</evidence>
<dbReference type="PANTHER" id="PTHR33048">
    <property type="entry name" value="PTH11-LIKE INTEGRAL MEMBRANE PROTEIN (AFU_ORTHOLOGUE AFUA_5G11245)"/>
    <property type="match status" value="1"/>
</dbReference>
<evidence type="ECO:0000256" key="3">
    <source>
        <dbReference type="ARBA" id="ARBA00022989"/>
    </source>
</evidence>
<dbReference type="RefSeq" id="XP_046113969.1">
    <property type="nucleotide sequence ID" value="XM_046265912.1"/>
</dbReference>
<organism evidence="8 9">
    <name type="scientific">Emericellopsis atlantica</name>
    <dbReference type="NCBI Taxonomy" id="2614577"/>
    <lineage>
        <taxon>Eukaryota</taxon>
        <taxon>Fungi</taxon>
        <taxon>Dikarya</taxon>
        <taxon>Ascomycota</taxon>
        <taxon>Pezizomycotina</taxon>
        <taxon>Sordariomycetes</taxon>
        <taxon>Hypocreomycetidae</taxon>
        <taxon>Hypocreales</taxon>
        <taxon>Bionectriaceae</taxon>
        <taxon>Emericellopsis</taxon>
    </lineage>
</organism>
<proteinExistence type="inferred from homology"/>
<evidence type="ECO:0000313" key="9">
    <source>
        <dbReference type="Proteomes" id="UP000887229"/>
    </source>
</evidence>
<feature type="transmembrane region" description="Helical" evidence="6">
    <location>
        <begin position="152"/>
        <end position="173"/>
    </location>
</feature>
<accession>A0A9P7ZDJ8</accession>
<dbReference type="AlphaFoldDB" id="A0A9P7ZDJ8"/>
<feature type="transmembrane region" description="Helical" evidence="6">
    <location>
        <begin position="235"/>
        <end position="258"/>
    </location>
</feature>
<dbReference type="EMBL" id="MU251284">
    <property type="protein sequence ID" value="KAG9250045.1"/>
    <property type="molecule type" value="Genomic_DNA"/>
</dbReference>
<evidence type="ECO:0000313" key="8">
    <source>
        <dbReference type="EMBL" id="KAG9250045.1"/>
    </source>
</evidence>
<protein>
    <recommendedName>
        <fullName evidence="7">Rhodopsin domain-containing protein</fullName>
    </recommendedName>
</protein>
<name>A0A9P7ZDJ8_9HYPO</name>
<dbReference type="GeneID" id="70296815"/>
<evidence type="ECO:0000259" key="7">
    <source>
        <dbReference type="Pfam" id="PF20684"/>
    </source>
</evidence>
<comment type="similarity">
    <text evidence="5">Belongs to the SAT4 family.</text>
</comment>
<dbReference type="InterPro" id="IPR049326">
    <property type="entry name" value="Rhodopsin_dom_fungi"/>
</dbReference>
<evidence type="ECO:0000256" key="5">
    <source>
        <dbReference type="ARBA" id="ARBA00038359"/>
    </source>
</evidence>
<gene>
    <name evidence="8" type="ORF">F5Z01DRAFT_684196</name>
</gene>
<dbReference type="Proteomes" id="UP000887229">
    <property type="component" value="Unassembled WGS sequence"/>
</dbReference>
<dbReference type="GO" id="GO:0016020">
    <property type="term" value="C:membrane"/>
    <property type="evidence" value="ECO:0007669"/>
    <property type="project" value="UniProtKB-SubCell"/>
</dbReference>
<dbReference type="Pfam" id="PF20684">
    <property type="entry name" value="Fung_rhodopsin"/>
    <property type="match status" value="1"/>
</dbReference>
<comment type="subcellular location">
    <subcellularLocation>
        <location evidence="1">Membrane</location>
        <topology evidence="1">Multi-pass membrane protein</topology>
    </subcellularLocation>
</comment>
<dbReference type="PANTHER" id="PTHR33048:SF162">
    <property type="entry name" value="SATRATOXIN BIOSYNTHESIS SC1 CLUSTER PROTEIN 4"/>
    <property type="match status" value="1"/>
</dbReference>
<feature type="transmembrane region" description="Helical" evidence="6">
    <location>
        <begin position="63"/>
        <end position="81"/>
    </location>
</feature>
<feature type="transmembrane region" description="Helical" evidence="6">
    <location>
        <begin position="30"/>
        <end position="51"/>
    </location>
</feature>
<evidence type="ECO:0000256" key="1">
    <source>
        <dbReference type="ARBA" id="ARBA00004141"/>
    </source>
</evidence>
<feature type="transmembrane region" description="Helical" evidence="6">
    <location>
        <begin position="123"/>
        <end position="140"/>
    </location>
</feature>
<keyword evidence="2 6" id="KW-0812">Transmembrane</keyword>
<keyword evidence="3 6" id="KW-1133">Transmembrane helix</keyword>
<evidence type="ECO:0000256" key="6">
    <source>
        <dbReference type="SAM" id="Phobius"/>
    </source>
</evidence>
<feature type="transmembrane region" description="Helical" evidence="6">
    <location>
        <begin position="200"/>
        <end position="223"/>
    </location>
</feature>
<dbReference type="OrthoDB" id="444631at2759"/>
<sequence>MSEPDQQLPPPPDPSAPLQGAARTIDREGLLTIIWVCFSVATVFVGVRLSVRWRQNRTFLPDDCWVIFAWLCILTMAILQTQQMNALWYTTYLIAGRLDFTDVEGISQMQIELKRWQFPIIKLFWTTLWSIKASFLALFYRVIRPLPVLRRLWYCVCVFCALAYIGCWLASALTCTPPGQYFKAGGCDSDRDVWMQRFNVLYSTSVDIASDLMIMALPIMVLASLQLDKRKKIGLGIAFSLGFIIIAVAIVRMSQVIVGDQVDLIGLAIWGAVETATAVVVGSLPALKGVLARSIKNYQSTRRTGGKDATGSGSMPVNGYAHESRGRTVLITNSIPLDDVHESSHIDGGIFVRKTYEQHVEQKALS</sequence>
<evidence type="ECO:0000256" key="4">
    <source>
        <dbReference type="ARBA" id="ARBA00023136"/>
    </source>
</evidence>
<dbReference type="InterPro" id="IPR052337">
    <property type="entry name" value="SAT4-like"/>
</dbReference>
<feature type="domain" description="Rhodopsin" evidence="7">
    <location>
        <begin position="47"/>
        <end position="292"/>
    </location>
</feature>
<reference evidence="8" key="1">
    <citation type="journal article" date="2021" name="IMA Fungus">
        <title>Genomic characterization of three marine fungi, including Emericellopsis atlantica sp. nov. with signatures of a generalist lifestyle and marine biomass degradation.</title>
        <authorList>
            <person name="Hagestad O.C."/>
            <person name="Hou L."/>
            <person name="Andersen J.H."/>
            <person name="Hansen E.H."/>
            <person name="Altermark B."/>
            <person name="Li C."/>
            <person name="Kuhnert E."/>
            <person name="Cox R.J."/>
            <person name="Crous P.W."/>
            <person name="Spatafora J.W."/>
            <person name="Lail K."/>
            <person name="Amirebrahimi M."/>
            <person name="Lipzen A."/>
            <person name="Pangilinan J."/>
            <person name="Andreopoulos W."/>
            <person name="Hayes R.D."/>
            <person name="Ng V."/>
            <person name="Grigoriev I.V."/>
            <person name="Jackson S.A."/>
            <person name="Sutton T.D.S."/>
            <person name="Dobson A.D.W."/>
            <person name="Rama T."/>
        </authorList>
    </citation>
    <scope>NUCLEOTIDE SEQUENCE</scope>
    <source>
        <strain evidence="8">TS7</strain>
    </source>
</reference>